<reference evidence="1 2" key="1">
    <citation type="submission" date="2019-09" db="EMBL/GenBank/DDBJ databases">
        <authorList>
            <person name="Cremers G."/>
        </authorList>
    </citation>
    <scope>NUCLEOTIDE SEQUENCE [LARGE SCALE GENOMIC DNA]</scope>
    <source>
        <strain evidence="1">4A</strain>
    </source>
</reference>
<dbReference type="AlphaFoldDB" id="A0A5E6MER3"/>
<proteinExistence type="predicted"/>
<dbReference type="EMBL" id="CABFVA020000103">
    <property type="protein sequence ID" value="VVM07605.1"/>
    <property type="molecule type" value="Genomic_DNA"/>
</dbReference>
<evidence type="ECO:0000313" key="1">
    <source>
        <dbReference type="EMBL" id="VVM07605.1"/>
    </source>
</evidence>
<sequence length="37" mass="4576">MTFTHSQEASTQRKQKVYRSWMIRESYRVGKQVKTWL</sequence>
<accession>A0A5E6MER3</accession>
<organism evidence="1 2">
    <name type="scientific">Methylacidimicrobium tartarophylax</name>
    <dbReference type="NCBI Taxonomy" id="1041768"/>
    <lineage>
        <taxon>Bacteria</taxon>
        <taxon>Pseudomonadati</taxon>
        <taxon>Verrucomicrobiota</taxon>
        <taxon>Methylacidimicrobium</taxon>
    </lineage>
</organism>
<name>A0A5E6MER3_9BACT</name>
<gene>
    <name evidence="1" type="ORF">MAMT_01832</name>
</gene>
<keyword evidence="2" id="KW-1185">Reference proteome</keyword>
<dbReference type="Proteomes" id="UP000334923">
    <property type="component" value="Unassembled WGS sequence"/>
</dbReference>
<evidence type="ECO:0000313" key="2">
    <source>
        <dbReference type="Proteomes" id="UP000334923"/>
    </source>
</evidence>
<protein>
    <submittedName>
        <fullName evidence="1">Uncharacterized protein</fullName>
    </submittedName>
</protein>